<dbReference type="Pfam" id="PF00176">
    <property type="entry name" value="SNF2-rel_dom"/>
    <property type="match status" value="1"/>
</dbReference>
<dbReference type="InterPro" id="IPR027417">
    <property type="entry name" value="P-loop_NTPase"/>
</dbReference>
<dbReference type="CDD" id="cd18008">
    <property type="entry name" value="DEXDc_SHPRH-like"/>
    <property type="match status" value="1"/>
</dbReference>
<keyword evidence="1" id="KW-0547">Nucleotide-binding</keyword>
<sequence length="1240" mass="139952">MASNKATPRKRGRPVNATPRRGLSTIFLSTVELLNDLANFCGVGSLEVKMPRRAAAGMEAPDGWFWLESPAYKFPKFSIEANLQELVDHGIIRCTYTMVTGNMARVRIYVLPDDVGRSMIRRDDLNLRRRLKAVMATVDASTGSWKGGVLKGEPLSEPETGKLSLFLMFNSMESPRPNPESPWIKDENTTDLLQSVLAPGNSVSGMRTTLYKYQKRTVALMLQKELAPERTQDPRLKEMQAPTGEIYYWDSETTEIFQEPRYYEDVRGGILAEEMGTGKTLICLAVILASKHQISSVPEEYTPPPLLRESVASLGDLCVTSIWRNSIPWTQYADMIPDNCVKKIKDNHGFYEAPQTLRSRSSRYSYDRNTMEKIYLGTGTIIVCPQNLVKQWEEEISKHIEKNALKFLTIAKSPAEIPCVSDLLGYDVILFSRPRFDAEAREGRDPHGRTEFYGVPPVCRCVYKGNTRIPECVCFRKEAVYRSPLMSIQWKRLIVDEGHSMASSGVKSNGVCVAEKLPVERRWIVTGTPTSELVGIMPGMVTGESEVKWEEGAEWGEDPEEARECRINEALQLDRIGRMVSDFLRQKPWAPMDDRRNTERANWKRYISKGSKFCVRNIFQRLFIRHRSEDIEEDVALPRLEIKEVWLHPGCYEKVSMNLLLGALAVNAVTSERTGRDYMFDTESGTSLKRLTDNLLKRSGFYFPGYSVTDVVDTVETSRSHLMKHTSTSLDDRELLHQAISAGEMALGMGTWREISIHRDMVYFLSDFPEQLAPVWSFLPCGDGGSYGPGELLEMDGSQVQNLQKSVNAHASEFDITSKLLLLGNDFHVARQKKPLTQPKSKAKKDLQTGVVESSMGSNSLVTMRMVNKKTPRLMTSRKGEKPKTLAKVSLGLKSVLKKSLPVSILPPDSPLAKARIVGTASRKLTYLMNKIVEHHKTEKILIFFEDGGVAWYIAQALEILGIENLWYSGNLTQERRATHLSAFQNSEKYRVLLMDLKQAAHGLNVSCASRVFFINPVWRRDIEQQAMKRAHRIGQTRTVYVETLILVDTIEEAMWRRRGVMTEKERDGAKGGLIEDSKMRDIISNLKFLKVEPDETVGVQQVSILAVPEPIFGDGKHGGVYNEIEHVRPSSISTSPTVERVTSDLPTVSDELVKSDLVKVHWMDETSSRKRKSLVAFPVGVTLIESPPALPGPGLSRSTKRKKKLGFKAGDDRDWMEDSDDDFRMPIGDVDEKKKVVHF</sequence>
<dbReference type="CDD" id="cd18793">
    <property type="entry name" value="SF2_C_SNF"/>
    <property type="match status" value="1"/>
</dbReference>
<evidence type="ECO:0000256" key="4">
    <source>
        <dbReference type="SAM" id="MobiDB-lite"/>
    </source>
</evidence>
<dbReference type="InterPro" id="IPR001650">
    <property type="entry name" value="Helicase_C-like"/>
</dbReference>
<dbReference type="PANTHER" id="PTHR45626">
    <property type="entry name" value="TRANSCRIPTION TERMINATION FACTOR 2-RELATED"/>
    <property type="match status" value="1"/>
</dbReference>
<dbReference type="InterPro" id="IPR014001">
    <property type="entry name" value="Helicase_ATP-bd"/>
</dbReference>
<gene>
    <name evidence="6" type="ORF">Q9L58_000488</name>
</gene>
<dbReference type="PANTHER" id="PTHR45626:SF51">
    <property type="entry name" value="SNF2-RELATED DOMAIN-CONTAINING PROTEIN"/>
    <property type="match status" value="1"/>
</dbReference>
<keyword evidence="2" id="KW-0378">Hydrolase</keyword>
<dbReference type="InterPro" id="IPR050628">
    <property type="entry name" value="SNF2_RAD54_helicase_TF"/>
</dbReference>
<proteinExistence type="predicted"/>
<dbReference type="Pfam" id="PF00271">
    <property type="entry name" value="Helicase_C"/>
    <property type="match status" value="1"/>
</dbReference>
<evidence type="ECO:0000256" key="3">
    <source>
        <dbReference type="ARBA" id="ARBA00022840"/>
    </source>
</evidence>
<organism evidence="6 7">
    <name type="scientific">Discina gigas</name>
    <dbReference type="NCBI Taxonomy" id="1032678"/>
    <lineage>
        <taxon>Eukaryota</taxon>
        <taxon>Fungi</taxon>
        <taxon>Dikarya</taxon>
        <taxon>Ascomycota</taxon>
        <taxon>Pezizomycotina</taxon>
        <taxon>Pezizomycetes</taxon>
        <taxon>Pezizales</taxon>
        <taxon>Discinaceae</taxon>
        <taxon>Discina</taxon>
    </lineage>
</organism>
<keyword evidence="7" id="KW-1185">Reference proteome</keyword>
<dbReference type="SMART" id="SM00487">
    <property type="entry name" value="DEXDc"/>
    <property type="match status" value="1"/>
</dbReference>
<dbReference type="SUPFAM" id="SSF52540">
    <property type="entry name" value="P-loop containing nucleoside triphosphate hydrolases"/>
    <property type="match status" value="2"/>
</dbReference>
<evidence type="ECO:0000256" key="2">
    <source>
        <dbReference type="ARBA" id="ARBA00022801"/>
    </source>
</evidence>
<accession>A0ABR3GX43</accession>
<evidence type="ECO:0000256" key="1">
    <source>
        <dbReference type="ARBA" id="ARBA00022741"/>
    </source>
</evidence>
<dbReference type="EMBL" id="JBBBZM010000003">
    <property type="protein sequence ID" value="KAL0640517.1"/>
    <property type="molecule type" value="Genomic_DNA"/>
</dbReference>
<feature type="region of interest" description="Disordered" evidence="4">
    <location>
        <begin position="1189"/>
        <end position="1212"/>
    </location>
</feature>
<dbReference type="InterPro" id="IPR000330">
    <property type="entry name" value="SNF2_N"/>
</dbReference>
<reference evidence="6 7" key="1">
    <citation type="submission" date="2024-02" db="EMBL/GenBank/DDBJ databases">
        <title>Discinaceae phylogenomics.</title>
        <authorList>
            <person name="Dirks A.C."/>
            <person name="James T.Y."/>
        </authorList>
    </citation>
    <scope>NUCLEOTIDE SEQUENCE [LARGE SCALE GENOMIC DNA]</scope>
    <source>
        <strain evidence="6 7">ACD0624</strain>
    </source>
</reference>
<keyword evidence="3" id="KW-0067">ATP-binding</keyword>
<comment type="caution">
    <text evidence="6">The sequence shown here is derived from an EMBL/GenBank/DDBJ whole genome shotgun (WGS) entry which is preliminary data.</text>
</comment>
<evidence type="ECO:0000313" key="7">
    <source>
        <dbReference type="Proteomes" id="UP001447188"/>
    </source>
</evidence>
<dbReference type="Proteomes" id="UP001447188">
    <property type="component" value="Unassembled WGS sequence"/>
</dbReference>
<evidence type="ECO:0000313" key="6">
    <source>
        <dbReference type="EMBL" id="KAL0640517.1"/>
    </source>
</evidence>
<protein>
    <recommendedName>
        <fullName evidence="5">Helicase C-terminal domain-containing protein</fullName>
    </recommendedName>
</protein>
<name>A0ABR3GX43_9PEZI</name>
<dbReference type="PROSITE" id="PS51194">
    <property type="entry name" value="HELICASE_CTER"/>
    <property type="match status" value="1"/>
</dbReference>
<dbReference type="Gene3D" id="3.40.50.300">
    <property type="entry name" value="P-loop containing nucleotide triphosphate hydrolases"/>
    <property type="match status" value="2"/>
</dbReference>
<feature type="domain" description="Helicase C-terminal" evidence="5">
    <location>
        <begin position="924"/>
        <end position="1070"/>
    </location>
</feature>
<evidence type="ECO:0000259" key="5">
    <source>
        <dbReference type="PROSITE" id="PS51194"/>
    </source>
</evidence>
<dbReference type="InterPro" id="IPR049730">
    <property type="entry name" value="SNF2/RAD54-like_C"/>
</dbReference>